<dbReference type="SUPFAM" id="SSF55890">
    <property type="entry name" value="Sporulation response regulatory protein Spo0B"/>
    <property type="match status" value="1"/>
</dbReference>
<evidence type="ECO:0000256" key="1">
    <source>
        <dbReference type="ARBA" id="ARBA00022553"/>
    </source>
</evidence>
<dbReference type="PANTHER" id="PTHR40448">
    <property type="entry name" value="TWO-COMPONENT SENSOR HISTIDINE KINASE"/>
    <property type="match status" value="1"/>
</dbReference>
<dbReference type="AlphaFoldDB" id="A0A415LEX0"/>
<accession>A0A415LEX0</accession>
<dbReference type="Proteomes" id="UP000283314">
    <property type="component" value="Unassembled WGS sequence"/>
</dbReference>
<name>A0A415LEX0_9FIRM</name>
<feature type="transmembrane region" description="Helical" evidence="4">
    <location>
        <begin position="50"/>
        <end position="69"/>
    </location>
</feature>
<evidence type="ECO:0000256" key="4">
    <source>
        <dbReference type="SAM" id="Phobius"/>
    </source>
</evidence>
<dbReference type="InterPro" id="IPR032834">
    <property type="entry name" value="NatK-like_C"/>
</dbReference>
<evidence type="ECO:0000259" key="5">
    <source>
        <dbReference type="Pfam" id="PF14501"/>
    </source>
</evidence>
<comment type="caution">
    <text evidence="6">The sequence shown here is derived from an EMBL/GenBank/DDBJ whole genome shotgun (WGS) entry which is preliminary data.</text>
</comment>
<evidence type="ECO:0000256" key="3">
    <source>
        <dbReference type="ARBA" id="ARBA00022777"/>
    </source>
</evidence>
<keyword evidence="1" id="KW-0597">Phosphoprotein</keyword>
<dbReference type="EMBL" id="QROT01000002">
    <property type="protein sequence ID" value="RHL47095.1"/>
    <property type="molecule type" value="Genomic_DNA"/>
</dbReference>
<organism evidence="6 7">
    <name type="scientific">Eubacterium ventriosum</name>
    <dbReference type="NCBI Taxonomy" id="39496"/>
    <lineage>
        <taxon>Bacteria</taxon>
        <taxon>Bacillati</taxon>
        <taxon>Bacillota</taxon>
        <taxon>Clostridia</taxon>
        <taxon>Eubacteriales</taxon>
        <taxon>Eubacteriaceae</taxon>
        <taxon>Eubacterium</taxon>
    </lineage>
</organism>
<keyword evidence="4" id="KW-0472">Membrane</keyword>
<protein>
    <submittedName>
        <fullName evidence="6">GHKL domain-containing protein</fullName>
    </submittedName>
</protein>
<keyword evidence="4" id="KW-1133">Transmembrane helix</keyword>
<evidence type="ECO:0000256" key="2">
    <source>
        <dbReference type="ARBA" id="ARBA00022679"/>
    </source>
</evidence>
<dbReference type="GO" id="GO:0042802">
    <property type="term" value="F:identical protein binding"/>
    <property type="evidence" value="ECO:0007669"/>
    <property type="project" value="TreeGrafter"/>
</dbReference>
<dbReference type="Gene3D" id="3.30.565.10">
    <property type="entry name" value="Histidine kinase-like ATPase, C-terminal domain"/>
    <property type="match status" value="1"/>
</dbReference>
<feature type="transmembrane region" description="Helical" evidence="4">
    <location>
        <begin position="6"/>
        <end position="24"/>
    </location>
</feature>
<keyword evidence="3" id="KW-0418">Kinase</keyword>
<gene>
    <name evidence="6" type="ORF">DW018_02950</name>
</gene>
<feature type="transmembrane region" description="Helical" evidence="4">
    <location>
        <begin position="75"/>
        <end position="101"/>
    </location>
</feature>
<reference evidence="6 7" key="1">
    <citation type="submission" date="2018-08" db="EMBL/GenBank/DDBJ databases">
        <title>A genome reference for cultivated species of the human gut microbiota.</title>
        <authorList>
            <person name="Zou Y."/>
            <person name="Xue W."/>
            <person name="Luo G."/>
        </authorList>
    </citation>
    <scope>NUCLEOTIDE SEQUENCE [LARGE SCALE GENOMIC DNA]</scope>
    <source>
        <strain evidence="6 7">AF37-4</strain>
    </source>
</reference>
<dbReference type="PANTHER" id="PTHR40448:SF1">
    <property type="entry name" value="TWO-COMPONENT SENSOR HISTIDINE KINASE"/>
    <property type="match status" value="1"/>
</dbReference>
<dbReference type="GeneID" id="66466191"/>
<feature type="transmembrane region" description="Helical" evidence="4">
    <location>
        <begin position="177"/>
        <end position="195"/>
    </location>
</feature>
<proteinExistence type="predicted"/>
<keyword evidence="2" id="KW-0808">Transferase</keyword>
<dbReference type="Pfam" id="PF14501">
    <property type="entry name" value="HATPase_c_5"/>
    <property type="match status" value="1"/>
</dbReference>
<sequence>MLERIYWLLEIISLAICISSIYGVKIKADIKTVAWIAIEVMFMGMFKRNLITMQTYFIIYVLYILYVYIEFRMSLKIATFTAILSMIFTGLIQMIIALPVYYIGDYCKTSENIMVLVINAGVLMAVVLISKTKFLHGVYKFLARKELILNITFILVMFIYGYCMYRIKYSNKIQSDLYVIIVTFASIIACILLRWKVMERETEYQQEQIKLSNRYSEEYNALVEISRKKQHDFKNQINALYGLSDIKAEKEQRKYIDKLLDENKVVKILHSVEQPVLAGFLYRKVNEIMAAGINIEFNLSVPDAELAIEVFDCIEIVGILLDNAVEALNKEKDKSIILEMFTMEQKVEIRVKNVSPYYENDEISKFFQYNYSTKGKNRGIGLAKIKDLQKKYKFDILVEMQEIHNKNWISFSVIK</sequence>
<dbReference type="InterPro" id="IPR016120">
    <property type="entry name" value="Sig_transdc_His_kin_SpoOB"/>
</dbReference>
<dbReference type="InterPro" id="IPR036890">
    <property type="entry name" value="HATPase_C_sf"/>
</dbReference>
<dbReference type="GO" id="GO:0000155">
    <property type="term" value="F:phosphorelay sensor kinase activity"/>
    <property type="evidence" value="ECO:0007669"/>
    <property type="project" value="InterPro"/>
</dbReference>
<feature type="transmembrane region" description="Helical" evidence="4">
    <location>
        <begin position="113"/>
        <end position="135"/>
    </location>
</feature>
<dbReference type="RefSeq" id="WP_118037504.1">
    <property type="nucleotide sequence ID" value="NZ_CABJDQ010000002.1"/>
</dbReference>
<feature type="domain" description="Sensor histidine kinase NatK-like C-terminal" evidence="5">
    <location>
        <begin position="309"/>
        <end position="402"/>
    </location>
</feature>
<feature type="transmembrane region" description="Helical" evidence="4">
    <location>
        <begin position="147"/>
        <end position="165"/>
    </location>
</feature>
<evidence type="ECO:0000313" key="6">
    <source>
        <dbReference type="EMBL" id="RHL47095.1"/>
    </source>
</evidence>
<keyword evidence="4" id="KW-0812">Transmembrane</keyword>
<dbReference type="SUPFAM" id="SSF55874">
    <property type="entry name" value="ATPase domain of HSP90 chaperone/DNA topoisomerase II/histidine kinase"/>
    <property type="match status" value="1"/>
</dbReference>
<evidence type="ECO:0000313" key="7">
    <source>
        <dbReference type="Proteomes" id="UP000283314"/>
    </source>
</evidence>